<dbReference type="OMA" id="WKIRCSS"/>
<dbReference type="GO" id="GO:0016071">
    <property type="term" value="P:mRNA metabolic process"/>
    <property type="evidence" value="ECO:0007669"/>
    <property type="project" value="UniProtKB-ARBA"/>
</dbReference>
<keyword evidence="8" id="KW-1185">Reference proteome</keyword>
<dbReference type="OrthoDB" id="8959733at2759"/>
<keyword evidence="2" id="KW-0805">Transcription regulation</keyword>
<evidence type="ECO:0000256" key="1">
    <source>
        <dbReference type="ARBA" id="ARBA00004123"/>
    </source>
</evidence>
<evidence type="ECO:0008006" key="9">
    <source>
        <dbReference type="Google" id="ProtNLM"/>
    </source>
</evidence>
<dbReference type="Proteomes" id="UP000287033">
    <property type="component" value="Unassembled WGS sequence"/>
</dbReference>
<dbReference type="PANTHER" id="PTHR15405">
    <property type="entry name" value="PROLINE-RICH NUCLEAR RECEPTOR COACTIVATOR"/>
    <property type="match status" value="1"/>
</dbReference>
<evidence type="ECO:0000256" key="3">
    <source>
        <dbReference type="ARBA" id="ARBA00023159"/>
    </source>
</evidence>
<dbReference type="GO" id="GO:0005634">
    <property type="term" value="C:nucleus"/>
    <property type="evidence" value="ECO:0007669"/>
    <property type="project" value="UniProtKB-SubCell"/>
</dbReference>
<feature type="compositionally biased region" description="Low complexity" evidence="6">
    <location>
        <begin position="112"/>
        <end position="126"/>
    </location>
</feature>
<keyword evidence="4" id="KW-0804">Transcription</keyword>
<comment type="subcellular location">
    <subcellularLocation>
        <location evidence="1">Nucleus</location>
    </subcellularLocation>
</comment>
<evidence type="ECO:0000256" key="5">
    <source>
        <dbReference type="ARBA" id="ARBA00023242"/>
    </source>
</evidence>
<evidence type="ECO:0000256" key="6">
    <source>
        <dbReference type="SAM" id="MobiDB-lite"/>
    </source>
</evidence>
<keyword evidence="3" id="KW-0010">Activator</keyword>
<evidence type="ECO:0000256" key="2">
    <source>
        <dbReference type="ARBA" id="ARBA00023015"/>
    </source>
</evidence>
<gene>
    <name evidence="7" type="ORF">chiPu_0009216</name>
</gene>
<organism evidence="7 8">
    <name type="scientific">Chiloscyllium punctatum</name>
    <name type="common">Brownbanded bambooshark</name>
    <name type="synonym">Hemiscyllium punctatum</name>
    <dbReference type="NCBI Taxonomy" id="137246"/>
    <lineage>
        <taxon>Eukaryota</taxon>
        <taxon>Metazoa</taxon>
        <taxon>Chordata</taxon>
        <taxon>Craniata</taxon>
        <taxon>Vertebrata</taxon>
        <taxon>Chondrichthyes</taxon>
        <taxon>Elasmobranchii</taxon>
        <taxon>Galeomorphii</taxon>
        <taxon>Galeoidea</taxon>
        <taxon>Orectolobiformes</taxon>
        <taxon>Hemiscylliidae</taxon>
        <taxon>Chiloscyllium</taxon>
    </lineage>
</organism>
<name>A0A401SK45_CHIPU</name>
<reference evidence="7 8" key="1">
    <citation type="journal article" date="2018" name="Nat. Ecol. Evol.">
        <title>Shark genomes provide insights into elasmobranch evolution and the origin of vertebrates.</title>
        <authorList>
            <person name="Hara Y"/>
            <person name="Yamaguchi K"/>
            <person name="Onimaru K"/>
            <person name="Kadota M"/>
            <person name="Koyanagi M"/>
            <person name="Keeley SD"/>
            <person name="Tatsumi K"/>
            <person name="Tanaka K"/>
            <person name="Motone F"/>
            <person name="Kageyama Y"/>
            <person name="Nozu R"/>
            <person name="Adachi N"/>
            <person name="Nishimura O"/>
            <person name="Nakagawa R"/>
            <person name="Tanegashima C"/>
            <person name="Kiyatake I"/>
            <person name="Matsumoto R"/>
            <person name="Murakumo K"/>
            <person name="Nishida K"/>
            <person name="Terakita A"/>
            <person name="Kuratani S"/>
            <person name="Sato K"/>
            <person name="Hyodo S Kuraku.S."/>
        </authorList>
    </citation>
    <scope>NUCLEOTIDE SEQUENCE [LARGE SCALE GENOMIC DNA]</scope>
</reference>
<dbReference type="InterPro" id="IPR028322">
    <property type="entry name" value="PNRC-like_rgn"/>
</dbReference>
<feature type="compositionally biased region" description="Basic and acidic residues" evidence="6">
    <location>
        <begin position="131"/>
        <end position="142"/>
    </location>
</feature>
<keyword evidence="5" id="KW-0539">Nucleus</keyword>
<dbReference type="EMBL" id="BEZZ01000323">
    <property type="protein sequence ID" value="GCC30762.1"/>
    <property type="molecule type" value="Genomic_DNA"/>
</dbReference>
<dbReference type="STRING" id="137246.A0A401SK45"/>
<protein>
    <recommendedName>
        <fullName evidence="9">Proline-rich nuclear receptor coactivator 1</fullName>
    </recommendedName>
</protein>
<feature type="region of interest" description="Disordered" evidence="6">
    <location>
        <begin position="238"/>
        <end position="258"/>
    </location>
</feature>
<sequence>MVIASSVGRRTSDAEFGILATGRKRRRRRRWEVAMHPLPLPRPPPGPLPISEASKTVVVSCHRHPNQQQHPQPGKTAAVSRAWKIRCSSSTALLQRHTHARPASRGGGAGGPTTTAGPEKTTPATGSCLTAEERKVTKSMGRSDKAIIPHTQFMYSVNKTEYCQPLNTKKRNRRSLQLRKTSIKRNENSHSQNGPSVECCNIIKNDGDKPIISANPSKNLKLLKAGLKSALSLQGDQNYAGPKFSEPPSPSVLPKPPSHWVGAHAECPDESKEIMTVHLKTLLKVNV</sequence>
<evidence type="ECO:0000313" key="7">
    <source>
        <dbReference type="EMBL" id="GCC30762.1"/>
    </source>
</evidence>
<dbReference type="AlphaFoldDB" id="A0A401SK45"/>
<proteinExistence type="predicted"/>
<dbReference type="InterPro" id="IPR026780">
    <property type="entry name" value="PNRC1/2"/>
</dbReference>
<evidence type="ECO:0000256" key="4">
    <source>
        <dbReference type="ARBA" id="ARBA00023163"/>
    </source>
</evidence>
<evidence type="ECO:0000313" key="8">
    <source>
        <dbReference type="Proteomes" id="UP000287033"/>
    </source>
</evidence>
<dbReference type="Pfam" id="PF15365">
    <property type="entry name" value="PNRC"/>
    <property type="match status" value="1"/>
</dbReference>
<feature type="region of interest" description="Disordered" evidence="6">
    <location>
        <begin position="94"/>
        <end position="142"/>
    </location>
</feature>
<accession>A0A401SK45</accession>
<feature type="compositionally biased region" description="Pro residues" evidence="6">
    <location>
        <begin position="245"/>
        <end position="257"/>
    </location>
</feature>
<comment type="caution">
    <text evidence="7">The sequence shown here is derived from an EMBL/GenBank/DDBJ whole genome shotgun (WGS) entry which is preliminary data.</text>
</comment>